<dbReference type="OrthoDB" id="5449178at2"/>
<dbReference type="AlphaFoldDB" id="A0A2S5KT87"/>
<organism evidence="1 2">
    <name type="scientific">Proteobacteria bacterium 228</name>
    <dbReference type="NCBI Taxonomy" id="2083153"/>
    <lineage>
        <taxon>Bacteria</taxon>
        <taxon>Pseudomonadati</taxon>
        <taxon>Pseudomonadota</taxon>
    </lineage>
</organism>
<reference evidence="1 2" key="1">
    <citation type="submission" date="2018-02" db="EMBL/GenBank/DDBJ databases">
        <title>novel marine gammaproteobacteria from coastal saline agro ecosystem.</title>
        <authorList>
            <person name="Krishnan R."/>
            <person name="Ramesh Kumar N."/>
        </authorList>
    </citation>
    <scope>NUCLEOTIDE SEQUENCE [LARGE SCALE GENOMIC DNA]</scope>
    <source>
        <strain evidence="1 2">228</strain>
    </source>
</reference>
<dbReference type="InterPro" id="IPR005564">
    <property type="entry name" value="Major_capsid_GpE"/>
</dbReference>
<dbReference type="HAMAP" id="MF_04133">
    <property type="entry name" value="CAPSID_LAMBDA"/>
    <property type="match status" value="1"/>
</dbReference>
<name>A0A2S5KT87_9PROT</name>
<gene>
    <name evidence="1" type="ORF">C4K68_07760</name>
</gene>
<evidence type="ECO:0000313" key="1">
    <source>
        <dbReference type="EMBL" id="PPC77933.1"/>
    </source>
</evidence>
<comment type="caution">
    <text evidence="1">The sequence shown here is derived from an EMBL/GenBank/DDBJ whole genome shotgun (WGS) entry which is preliminary data.</text>
</comment>
<dbReference type="Gene3D" id="3.15.30.10">
    <property type="entry name" value="putative capsid protein of prophage domain like"/>
    <property type="match status" value="1"/>
</dbReference>
<proteinExistence type="inferred from homology"/>
<accession>A0A2S5KT87</accession>
<protein>
    <submittedName>
        <fullName evidence="1">Phage capsid protein</fullName>
    </submittedName>
</protein>
<dbReference type="Gene3D" id="3.30.1930.10">
    <property type="entry name" value="capsid protein of prophage domain"/>
    <property type="match status" value="1"/>
</dbReference>
<dbReference type="Pfam" id="PF03864">
    <property type="entry name" value="Phage_cap_E"/>
    <property type="match status" value="1"/>
</dbReference>
<evidence type="ECO:0000313" key="2">
    <source>
        <dbReference type="Proteomes" id="UP000238196"/>
    </source>
</evidence>
<dbReference type="Proteomes" id="UP000238196">
    <property type="component" value="Unassembled WGS sequence"/>
</dbReference>
<dbReference type="EMBL" id="PRLP01000023">
    <property type="protein sequence ID" value="PPC77933.1"/>
    <property type="molecule type" value="Genomic_DNA"/>
</dbReference>
<sequence length="335" mass="37854">MDSYSTLQLLGVYRQLDRNETFLLNLLVQDVVTFEESEIAFDVVIEDMSLAPFCSPKVAGIILREQGGELRKFKPAYVKMKDVIDPERVMKRRPGEAFTGTMTALARRDALVTELVERHKKKLRRREEWMLAELLRQGGVTVEGEEYPAVYVDYHRDADKTVALTGAAKWDQLTADPNSDFEDWFARLEAPATHVIFGAGAFRKLMASEQADKLIDTRRGSDTKIELAPTEHFASYRGRFGGSGPELWTYTGWYKDDQGNKQLYIPTNGLVIVSTAFGAARTYGAIRDGKAGYKALEYFPKNFEQDDPSEEYLLGQSAPLLQAARINASMYVQVY</sequence>